<feature type="transmembrane region" description="Helical" evidence="6">
    <location>
        <begin position="297"/>
        <end position="319"/>
    </location>
</feature>
<feature type="transmembrane region" description="Helical" evidence="6">
    <location>
        <begin position="344"/>
        <end position="371"/>
    </location>
</feature>
<dbReference type="EMBL" id="BJYV01000001">
    <property type="protein sequence ID" value="GEO20013.1"/>
    <property type="molecule type" value="Genomic_DNA"/>
</dbReference>
<comment type="caution">
    <text evidence="9">The sequence shown here is derived from an EMBL/GenBank/DDBJ whole genome shotgun (WGS) entry which is preliminary data.</text>
</comment>
<feature type="domain" description="MacB-like periplasmic core" evidence="8">
    <location>
        <begin position="441"/>
        <end position="652"/>
    </location>
</feature>
<feature type="transmembrane region" description="Helical" evidence="6">
    <location>
        <begin position="686"/>
        <end position="707"/>
    </location>
</feature>
<keyword evidence="10" id="KW-1185">Reference proteome</keyword>
<keyword evidence="5 6" id="KW-0472">Membrane</keyword>
<gene>
    <name evidence="9" type="ORF">CQA01_05470</name>
</gene>
<feature type="transmembrane region" description="Helical" evidence="6">
    <location>
        <begin position="391"/>
        <end position="415"/>
    </location>
</feature>
<dbReference type="GO" id="GO:0005886">
    <property type="term" value="C:plasma membrane"/>
    <property type="evidence" value="ECO:0007669"/>
    <property type="project" value="UniProtKB-SubCell"/>
</dbReference>
<evidence type="ECO:0000256" key="4">
    <source>
        <dbReference type="ARBA" id="ARBA00022989"/>
    </source>
</evidence>
<dbReference type="Pfam" id="PF12704">
    <property type="entry name" value="MacB_PCD"/>
    <property type="match status" value="2"/>
</dbReference>
<dbReference type="RefSeq" id="WP_020890060.1">
    <property type="nucleotide sequence ID" value="NZ_BJYV01000001.1"/>
</dbReference>
<dbReference type="GO" id="GO:0022857">
    <property type="term" value="F:transmembrane transporter activity"/>
    <property type="evidence" value="ECO:0007669"/>
    <property type="project" value="TreeGrafter"/>
</dbReference>
<keyword evidence="4 6" id="KW-1133">Transmembrane helix</keyword>
<feature type="transmembrane region" description="Helical" evidence="6">
    <location>
        <begin position="440"/>
        <end position="460"/>
    </location>
</feature>
<accession>A0A512C739</accession>
<organism evidence="9 10">
    <name type="scientific">Cyclobacterium qasimii</name>
    <dbReference type="NCBI Taxonomy" id="1350429"/>
    <lineage>
        <taxon>Bacteria</taxon>
        <taxon>Pseudomonadati</taxon>
        <taxon>Bacteroidota</taxon>
        <taxon>Cytophagia</taxon>
        <taxon>Cytophagales</taxon>
        <taxon>Cyclobacteriaceae</taxon>
        <taxon>Cyclobacterium</taxon>
    </lineage>
</organism>
<evidence type="ECO:0000256" key="1">
    <source>
        <dbReference type="ARBA" id="ARBA00004651"/>
    </source>
</evidence>
<feature type="transmembrane region" description="Helical" evidence="6">
    <location>
        <begin position="738"/>
        <end position="757"/>
    </location>
</feature>
<feature type="domain" description="ABC3 transporter permease C-terminal" evidence="7">
    <location>
        <begin position="303"/>
        <end position="417"/>
    </location>
</feature>
<proteinExistence type="predicted"/>
<evidence type="ECO:0000259" key="8">
    <source>
        <dbReference type="Pfam" id="PF12704"/>
    </source>
</evidence>
<protein>
    <submittedName>
        <fullName evidence="9">ABC transporter permease</fullName>
    </submittedName>
</protein>
<evidence type="ECO:0000259" key="7">
    <source>
        <dbReference type="Pfam" id="PF02687"/>
    </source>
</evidence>
<feature type="transmembrane region" description="Helical" evidence="6">
    <location>
        <begin position="769"/>
        <end position="796"/>
    </location>
</feature>
<feature type="domain" description="MacB-like periplasmic core" evidence="8">
    <location>
        <begin position="20"/>
        <end position="250"/>
    </location>
</feature>
<dbReference type="Pfam" id="PF02687">
    <property type="entry name" value="FtsX"/>
    <property type="match status" value="2"/>
</dbReference>
<comment type="subcellular location">
    <subcellularLocation>
        <location evidence="1">Cell membrane</location>
        <topology evidence="1">Multi-pass membrane protein</topology>
    </subcellularLocation>
</comment>
<reference evidence="9 10" key="1">
    <citation type="submission" date="2019-07" db="EMBL/GenBank/DDBJ databases">
        <title>Whole genome shotgun sequence of Cyclobacterium qasimii NBRC 106168.</title>
        <authorList>
            <person name="Hosoyama A."/>
            <person name="Uohara A."/>
            <person name="Ohji S."/>
            <person name="Ichikawa N."/>
        </authorList>
    </citation>
    <scope>NUCLEOTIDE SEQUENCE [LARGE SCALE GENOMIC DNA]</scope>
    <source>
        <strain evidence="9 10">NBRC 106168</strain>
    </source>
</reference>
<evidence type="ECO:0000256" key="3">
    <source>
        <dbReference type="ARBA" id="ARBA00022692"/>
    </source>
</evidence>
<dbReference type="InterPro" id="IPR003838">
    <property type="entry name" value="ABC3_permease_C"/>
</dbReference>
<dbReference type="PANTHER" id="PTHR30572:SF18">
    <property type="entry name" value="ABC-TYPE MACROLIDE FAMILY EXPORT SYSTEM PERMEASE COMPONENT 2"/>
    <property type="match status" value="1"/>
</dbReference>
<keyword evidence="2" id="KW-1003">Cell membrane</keyword>
<dbReference type="Proteomes" id="UP000321301">
    <property type="component" value="Unassembled WGS sequence"/>
</dbReference>
<evidence type="ECO:0000256" key="2">
    <source>
        <dbReference type="ARBA" id="ARBA00022475"/>
    </source>
</evidence>
<evidence type="ECO:0000256" key="5">
    <source>
        <dbReference type="ARBA" id="ARBA00023136"/>
    </source>
</evidence>
<sequence length="809" mass="91278">MYKTYLKIAFRSIWKSKTFSLINVIGLSIGLSAAFVIGIMIYYDLTFDTFHADKDRIYRVVVDTQTPEQEGHSKGVPVPLIESLQAYSTGIDHVAPFFLFGFDKVTVESGLKEFDWPEDVVIADQEYFQIFKYQWLAGSSNTALENPYEVILSKSRAEKYFPGKLPEEVIGNTLIYEDSLVVKVTGIVAEFEERSDFTFKEFLSRESFRNSEKYGYIYDTSWGSINSSTQLFIKTDKFNSKVAVQAQLDALAEVHKNEEMAALGYFRSFNLQPLKSLHLNDNYGVFDNSSYRASADVLFGLGFIALFLLLLGCINFINLNTAQSTKRAKEIGIRKTLGSSKKQLVIQYLGETFILTLAAAILSLFFASLLLRVFADFIPPGLSLDLLKSPMVILALVLLLILITFLAGFYPGLVLSQFKPVAVLKNQSVLDGDKGRLRKYLTVFQFVIAQVFIIATLLVGKQINYLVNKDMGFKTESIAYIRAPSVNTSLEKYEAFKEVIKAVPEVKKLSIAGDPPASESYSGRGVSYFSEGKETHVQLQLLYGDENYLDLYGIALLTGRLPLNDSISEYVINETLMRQIGFQNPEEVIGQQFKVNNKNIPIVGVMEDFNQSSLREKIDPMAFIQDTQNSTLHFSFQANDTENWPLAIDKIQTQWKEFFPEETFNINFVDEDVRKFYSQEQRTATLLKWATGLAILISCLGLLGLVIHTTERRTKEIGIRKVLGASILQLNLLLGKEFMLLVGFAFVVAVPVSWWGMNIWLQDFAYKTALSWWVFLLSGVSLMIIALAVISIRIFATANTNPVKSLRTE</sequence>
<name>A0A512C739_9BACT</name>
<dbReference type="InterPro" id="IPR025857">
    <property type="entry name" value="MacB_PCD"/>
</dbReference>
<evidence type="ECO:0000313" key="10">
    <source>
        <dbReference type="Proteomes" id="UP000321301"/>
    </source>
</evidence>
<dbReference type="AlphaFoldDB" id="A0A512C739"/>
<evidence type="ECO:0000313" key="9">
    <source>
        <dbReference type="EMBL" id="GEO20013.1"/>
    </source>
</evidence>
<feature type="domain" description="ABC3 transporter permease C-terminal" evidence="7">
    <location>
        <begin position="692"/>
        <end position="801"/>
    </location>
</feature>
<dbReference type="InterPro" id="IPR050250">
    <property type="entry name" value="Macrolide_Exporter_MacB"/>
</dbReference>
<keyword evidence="3 6" id="KW-0812">Transmembrane</keyword>
<feature type="transmembrane region" description="Helical" evidence="6">
    <location>
        <begin position="21"/>
        <end position="43"/>
    </location>
</feature>
<evidence type="ECO:0000256" key="6">
    <source>
        <dbReference type="SAM" id="Phobius"/>
    </source>
</evidence>
<dbReference type="PANTHER" id="PTHR30572">
    <property type="entry name" value="MEMBRANE COMPONENT OF TRANSPORTER-RELATED"/>
    <property type="match status" value="1"/>
</dbReference>